<dbReference type="RefSeq" id="WP_193668469.1">
    <property type="nucleotide sequence ID" value="NZ_JACDTV010000005.1"/>
</dbReference>
<proteinExistence type="inferred from homology"/>
<evidence type="ECO:0000313" key="5">
    <source>
        <dbReference type="EMBL" id="MBM7509077.1"/>
    </source>
</evidence>
<evidence type="ECO:0000256" key="1">
    <source>
        <dbReference type="ARBA" id="ARBA00006754"/>
    </source>
</evidence>
<evidence type="ECO:0008006" key="7">
    <source>
        <dbReference type="Google" id="ProtNLM"/>
    </source>
</evidence>
<evidence type="ECO:0000259" key="4">
    <source>
        <dbReference type="Pfam" id="PF17853"/>
    </source>
</evidence>
<feature type="domain" description="CdaR GGDEF-like" evidence="4">
    <location>
        <begin position="188"/>
        <end position="302"/>
    </location>
</feature>
<dbReference type="EMBL" id="JAFBBZ010000001">
    <property type="protein sequence ID" value="MBM7509077.1"/>
    <property type="molecule type" value="Genomic_DNA"/>
</dbReference>
<feature type="domain" description="PucR C-terminal helix-turn-helix" evidence="2">
    <location>
        <begin position="352"/>
        <end position="410"/>
    </location>
</feature>
<keyword evidence="6" id="KW-1185">Reference proteome</keyword>
<dbReference type="Gene3D" id="1.10.10.2840">
    <property type="entry name" value="PucR C-terminal helix-turn-helix domain"/>
    <property type="match status" value="1"/>
</dbReference>
<dbReference type="InterPro" id="IPR025751">
    <property type="entry name" value="RsbRD_N_dom"/>
</dbReference>
<dbReference type="InterPro" id="IPR051448">
    <property type="entry name" value="CdaR-like_regulators"/>
</dbReference>
<protein>
    <recommendedName>
        <fullName evidence="7">PucR family transcriptional regulator</fullName>
    </recommendedName>
</protein>
<dbReference type="InterPro" id="IPR042070">
    <property type="entry name" value="PucR_C-HTH_sf"/>
</dbReference>
<dbReference type="Pfam" id="PF17853">
    <property type="entry name" value="GGDEF_2"/>
    <property type="match status" value="1"/>
</dbReference>
<evidence type="ECO:0000313" key="6">
    <source>
        <dbReference type="Proteomes" id="UP000732378"/>
    </source>
</evidence>
<dbReference type="Pfam" id="PF13556">
    <property type="entry name" value="HTH_30"/>
    <property type="match status" value="1"/>
</dbReference>
<evidence type="ECO:0000259" key="2">
    <source>
        <dbReference type="Pfam" id="PF13556"/>
    </source>
</evidence>
<dbReference type="PANTHER" id="PTHR33744">
    <property type="entry name" value="CARBOHYDRATE DIACID REGULATOR"/>
    <property type="match status" value="1"/>
</dbReference>
<sequence>MRVDVGPGRATLEDVQRAWLPLVEQSDQIADSITLTLLERDAAVYDQVGPDLRADVRESTRVHIRRGLEVLTGRRPAGGSSAAQVWRETGRRRAQQGVPLELVLNAYTVGARMLWEALVAHSQRKDGRGDEPVLLLAARIVWSNLDVQTAVLISAYRRESARLTRVDLQRQQSVLDALVEGRGADPEYAAEVRDALGIDPDAPVGCLVALLDGEVDAGLEPSEDRLERLGLTVRWHVRGGTYFGLVAASSPGATGATVSPLAEDLLVDVVGPQVRARVGVCVAPDGVAGFAAAYQLATRAAETMGRGTTGAVAVSQRLPEVLLAGSPQVAPLLLRETLGPLLAQPEAQSRTLLDTLAALLRHDGSPTHAAEELYCHRNTVIYRLKQIEELTGRSLASPRDKLLLELALMARDR</sequence>
<dbReference type="PANTHER" id="PTHR33744:SF1">
    <property type="entry name" value="DNA-BINDING TRANSCRIPTIONAL ACTIVATOR ADER"/>
    <property type="match status" value="1"/>
</dbReference>
<reference evidence="5 6" key="1">
    <citation type="submission" date="2021-01" db="EMBL/GenBank/DDBJ databases">
        <title>Sequencing the genomes of 1000 actinobacteria strains.</title>
        <authorList>
            <person name="Klenk H.-P."/>
        </authorList>
    </citation>
    <scope>NUCLEOTIDE SEQUENCE [LARGE SCALE GENOMIC DNA]</scope>
    <source>
        <strain evidence="5 6">DSM 18239</strain>
    </source>
</reference>
<dbReference type="Pfam" id="PF14361">
    <property type="entry name" value="RsbRD_N"/>
    <property type="match status" value="1"/>
</dbReference>
<evidence type="ECO:0000259" key="3">
    <source>
        <dbReference type="Pfam" id="PF14361"/>
    </source>
</evidence>
<dbReference type="Proteomes" id="UP000732378">
    <property type="component" value="Unassembled WGS sequence"/>
</dbReference>
<organism evidence="5 6">
    <name type="scientific">Nocardioides salarius</name>
    <dbReference type="NCBI Taxonomy" id="374513"/>
    <lineage>
        <taxon>Bacteria</taxon>
        <taxon>Bacillati</taxon>
        <taxon>Actinomycetota</taxon>
        <taxon>Actinomycetes</taxon>
        <taxon>Propionibacteriales</taxon>
        <taxon>Nocardioidaceae</taxon>
        <taxon>Nocardioides</taxon>
    </lineage>
</organism>
<comment type="similarity">
    <text evidence="1">Belongs to the CdaR family.</text>
</comment>
<comment type="caution">
    <text evidence="5">The sequence shown here is derived from an EMBL/GenBank/DDBJ whole genome shotgun (WGS) entry which is preliminary data.</text>
</comment>
<dbReference type="InterPro" id="IPR041522">
    <property type="entry name" value="CdaR_GGDEF"/>
</dbReference>
<name>A0ABS2MCZ9_9ACTN</name>
<gene>
    <name evidence="5" type="ORF">JOE61_002891</name>
</gene>
<dbReference type="InterPro" id="IPR025736">
    <property type="entry name" value="PucR_C-HTH_dom"/>
</dbReference>
<accession>A0ABS2MCZ9</accession>
<feature type="domain" description="RsbT co-antagonist protein RsbRD N-terminal" evidence="3">
    <location>
        <begin position="27"/>
        <end position="170"/>
    </location>
</feature>